<dbReference type="Proteomes" id="UP000322144">
    <property type="component" value="Segment"/>
</dbReference>
<protein>
    <recommendedName>
        <fullName evidence="1">DUF488 domain-containing protein</fullName>
    </recommendedName>
</protein>
<dbReference type="GeneID" id="77936926"/>
<dbReference type="Pfam" id="PF22751">
    <property type="entry name" value="DUF488-N3a"/>
    <property type="match status" value="1"/>
</dbReference>
<proteinExistence type="predicted"/>
<dbReference type="RefSeq" id="YP_010660916.1">
    <property type="nucleotide sequence ID" value="NC_070882.1"/>
</dbReference>
<dbReference type="InterPro" id="IPR054495">
    <property type="entry name" value="DUF488-N3a"/>
</dbReference>
<sequence>MNVYTYQIAKWRKVRQKHIFPLDTTIKSGEELLAPTWNMVMGHKAGAITDEQYEDAYMDILSERYAAFPDYFEWLTELDKVALGCYCPAGKFCHRHILVKFLKEITEVNYLGEIE</sequence>
<organism evidence="2 3">
    <name type="scientific">Pseudomonas phage vB_PaeM_PS119XW</name>
    <dbReference type="NCBI Taxonomy" id="2601632"/>
    <lineage>
        <taxon>Viruses</taxon>
        <taxon>Duplodnaviria</taxon>
        <taxon>Heunggongvirae</taxon>
        <taxon>Uroviricota</taxon>
        <taxon>Caudoviricetes</taxon>
        <taxon>Chimalliviridae</taxon>
        <taxon>Pawinskivirus</taxon>
        <taxon>Pawinskivirus PS119XW</taxon>
    </lineage>
</organism>
<accession>A0A5C1K7N2</accession>
<evidence type="ECO:0000313" key="3">
    <source>
        <dbReference type="Proteomes" id="UP000322144"/>
    </source>
</evidence>
<keyword evidence="3" id="KW-1185">Reference proteome</keyword>
<reference evidence="2 3" key="1">
    <citation type="submission" date="2019-06" db="EMBL/GenBank/DDBJ databases">
        <title>A distant relative of Phikzvirus genus phages from a therapeutic phage collection.</title>
        <authorList>
            <person name="Hejnowicz M.S."/>
            <person name="Dabrowski K."/>
            <person name="Gawor J."/>
            <person name="Weber-Dabrowska B."/>
            <person name="Gromadka R."/>
            <person name="Lobocka M.B."/>
        </authorList>
    </citation>
    <scope>NUCLEOTIDE SEQUENCE [LARGE SCALE GENOMIC DNA]</scope>
</reference>
<name>A0A5C1K7N2_9CAUD</name>
<dbReference type="KEGG" id="vg:77936926"/>
<feature type="domain" description="DUF488" evidence="1">
    <location>
        <begin position="32"/>
        <end position="104"/>
    </location>
</feature>
<dbReference type="EMBL" id="MN103543">
    <property type="protein sequence ID" value="QEM41905.1"/>
    <property type="molecule type" value="Genomic_DNA"/>
</dbReference>
<evidence type="ECO:0000313" key="2">
    <source>
        <dbReference type="EMBL" id="QEM41905.1"/>
    </source>
</evidence>
<evidence type="ECO:0000259" key="1">
    <source>
        <dbReference type="Pfam" id="PF22751"/>
    </source>
</evidence>